<feature type="transmembrane region" description="Helical" evidence="7">
    <location>
        <begin position="195"/>
        <end position="220"/>
    </location>
</feature>
<reference evidence="9" key="1">
    <citation type="submission" date="2025-08" db="UniProtKB">
        <authorList>
            <consortium name="RefSeq"/>
        </authorList>
    </citation>
    <scope>IDENTIFICATION</scope>
</reference>
<dbReference type="GO" id="GO:0016020">
    <property type="term" value="C:membrane"/>
    <property type="evidence" value="ECO:0007669"/>
    <property type="project" value="UniProtKB-SubCell"/>
</dbReference>
<dbReference type="AlphaFoldDB" id="A0A8B7YCE8"/>
<protein>
    <submittedName>
        <fullName evidence="9">Etoposide-induced protein 2.4-like</fullName>
    </submittedName>
</protein>
<evidence type="ECO:0000313" key="8">
    <source>
        <dbReference type="Proteomes" id="UP000694845"/>
    </source>
</evidence>
<dbReference type="PANTHER" id="PTHR21389:SF0">
    <property type="entry name" value="ETOPOSIDE-INDUCED PROTEIN 2.4 HOMOLOG"/>
    <property type="match status" value="1"/>
</dbReference>
<comment type="similarity">
    <text evidence="2">Belongs to the EI24 family.</text>
</comment>
<keyword evidence="8" id="KW-1185">Reference proteome</keyword>
<evidence type="ECO:0000256" key="6">
    <source>
        <dbReference type="SAM" id="MobiDB-lite"/>
    </source>
</evidence>
<evidence type="ECO:0000256" key="1">
    <source>
        <dbReference type="ARBA" id="ARBA00004141"/>
    </source>
</evidence>
<dbReference type="Proteomes" id="UP000694845">
    <property type="component" value="Unplaced"/>
</dbReference>
<evidence type="ECO:0000256" key="4">
    <source>
        <dbReference type="ARBA" id="ARBA00022989"/>
    </source>
</evidence>
<keyword evidence="3 7" id="KW-0812">Transmembrane</keyword>
<dbReference type="Pfam" id="PF07264">
    <property type="entry name" value="EI24"/>
    <property type="match status" value="1"/>
</dbReference>
<feature type="transmembrane region" description="Helical" evidence="7">
    <location>
        <begin position="169"/>
        <end position="189"/>
    </location>
</feature>
<dbReference type="OrthoDB" id="266518at2759"/>
<gene>
    <name evidence="9" type="primary">LOC110979438</name>
</gene>
<comment type="subcellular location">
    <subcellularLocation>
        <location evidence="1">Membrane</location>
        <topology evidence="1">Multi-pass membrane protein</topology>
    </subcellularLocation>
</comment>
<feature type="transmembrane region" description="Helical" evidence="7">
    <location>
        <begin position="118"/>
        <end position="141"/>
    </location>
</feature>
<sequence length="319" mass="36232">MTDSVKLILGDVCCGMRDAVLGALFIFRVDAEINALAEERRRKREEKMRESQRRPIPLKEKKESEPKVMHRMLQCCLLNGGVFWLSIVTFNNLVLPALQFVTQKIIGISGQSISNSTVWAWVGPMMSYTFSALWVLPLFVLSKAVSGLWFQDIADAAYRKSRGRPQLPNLSELIADLLFSLLIQALFLMQSMVVSLIPIVGVGQFLSLLHLCLLYSLYAFEYKWFNMGWKVHRRLAIIEFNWPYFFGFGLPLALLTSLPSSYLIRGCVFSILFPLFIISGNEAATPTQPCSFPLHIFSLVVEIANKMFHRTVKRPTAGR</sequence>
<accession>A0A8B7YCE8</accession>
<feature type="transmembrane region" description="Helical" evidence="7">
    <location>
        <begin position="76"/>
        <end position="98"/>
    </location>
</feature>
<dbReference type="PANTHER" id="PTHR21389">
    <property type="entry name" value="P53 INDUCED PROTEIN"/>
    <property type="match status" value="1"/>
</dbReference>
<dbReference type="CTD" id="9538"/>
<evidence type="ECO:0000256" key="5">
    <source>
        <dbReference type="ARBA" id="ARBA00023136"/>
    </source>
</evidence>
<dbReference type="GO" id="GO:0016236">
    <property type="term" value="P:macroautophagy"/>
    <property type="evidence" value="ECO:0007669"/>
    <property type="project" value="TreeGrafter"/>
</dbReference>
<dbReference type="InterPro" id="IPR059112">
    <property type="entry name" value="CysZ/EI24"/>
</dbReference>
<dbReference type="GO" id="GO:0005783">
    <property type="term" value="C:endoplasmic reticulum"/>
    <property type="evidence" value="ECO:0007669"/>
    <property type="project" value="TreeGrafter"/>
</dbReference>
<name>A0A8B7YCE8_ACAPL</name>
<dbReference type="KEGG" id="aplc:110979438"/>
<evidence type="ECO:0000256" key="7">
    <source>
        <dbReference type="SAM" id="Phobius"/>
    </source>
</evidence>
<dbReference type="GeneID" id="110979438"/>
<feature type="transmembrane region" description="Helical" evidence="7">
    <location>
        <begin position="240"/>
        <end position="256"/>
    </location>
</feature>
<evidence type="ECO:0000313" key="9">
    <source>
        <dbReference type="RefSeq" id="XP_022090929.1"/>
    </source>
</evidence>
<feature type="region of interest" description="Disordered" evidence="6">
    <location>
        <begin position="41"/>
        <end position="63"/>
    </location>
</feature>
<keyword evidence="4 7" id="KW-1133">Transmembrane helix</keyword>
<dbReference type="OMA" id="HMCLLYA"/>
<keyword evidence="5 7" id="KW-0472">Membrane</keyword>
<evidence type="ECO:0000256" key="3">
    <source>
        <dbReference type="ARBA" id="ARBA00022692"/>
    </source>
</evidence>
<dbReference type="RefSeq" id="XP_022090929.1">
    <property type="nucleotide sequence ID" value="XM_022235237.1"/>
</dbReference>
<evidence type="ECO:0000256" key="2">
    <source>
        <dbReference type="ARBA" id="ARBA00010970"/>
    </source>
</evidence>
<proteinExistence type="inferred from homology"/>
<organism evidence="8 9">
    <name type="scientific">Acanthaster planci</name>
    <name type="common">Crown-of-thorns starfish</name>
    <dbReference type="NCBI Taxonomy" id="133434"/>
    <lineage>
        <taxon>Eukaryota</taxon>
        <taxon>Metazoa</taxon>
        <taxon>Echinodermata</taxon>
        <taxon>Eleutherozoa</taxon>
        <taxon>Asterozoa</taxon>
        <taxon>Asteroidea</taxon>
        <taxon>Valvatacea</taxon>
        <taxon>Valvatida</taxon>
        <taxon>Acanthasteridae</taxon>
        <taxon>Acanthaster</taxon>
    </lineage>
</organism>